<evidence type="ECO:0000256" key="1">
    <source>
        <dbReference type="SAM" id="MobiDB-lite"/>
    </source>
</evidence>
<feature type="region of interest" description="Disordered" evidence="1">
    <location>
        <begin position="1"/>
        <end position="35"/>
    </location>
</feature>
<feature type="compositionally biased region" description="Acidic residues" evidence="1">
    <location>
        <begin position="1"/>
        <end position="10"/>
    </location>
</feature>
<comment type="caution">
    <text evidence="2">The sequence shown here is derived from an EMBL/GenBank/DDBJ whole genome shotgun (WGS) entry which is preliminary data.</text>
</comment>
<evidence type="ECO:0000313" key="3">
    <source>
        <dbReference type="Proteomes" id="UP000187203"/>
    </source>
</evidence>
<organism evidence="2 3">
    <name type="scientific">Corchorus olitorius</name>
    <dbReference type="NCBI Taxonomy" id="93759"/>
    <lineage>
        <taxon>Eukaryota</taxon>
        <taxon>Viridiplantae</taxon>
        <taxon>Streptophyta</taxon>
        <taxon>Embryophyta</taxon>
        <taxon>Tracheophyta</taxon>
        <taxon>Spermatophyta</taxon>
        <taxon>Magnoliopsida</taxon>
        <taxon>eudicotyledons</taxon>
        <taxon>Gunneridae</taxon>
        <taxon>Pentapetalae</taxon>
        <taxon>rosids</taxon>
        <taxon>malvids</taxon>
        <taxon>Malvales</taxon>
        <taxon>Malvaceae</taxon>
        <taxon>Grewioideae</taxon>
        <taxon>Apeibeae</taxon>
        <taxon>Corchorus</taxon>
    </lineage>
</organism>
<sequence>MENPNIDDEVESQHSSSGIDVGDGEEFARAAVAPT</sequence>
<dbReference type="AlphaFoldDB" id="A0A1R3GEG3"/>
<keyword evidence="3" id="KW-1185">Reference proteome</keyword>
<name>A0A1R3GEG3_9ROSI</name>
<proteinExistence type="predicted"/>
<gene>
    <name evidence="2" type="ORF">COLO4_35634</name>
</gene>
<reference evidence="3" key="1">
    <citation type="submission" date="2013-09" db="EMBL/GenBank/DDBJ databases">
        <title>Corchorus olitorius genome sequencing.</title>
        <authorList>
            <person name="Alam M."/>
            <person name="Haque M.S."/>
            <person name="Islam M.S."/>
            <person name="Emdad E.M."/>
            <person name="Islam M.M."/>
            <person name="Ahmed B."/>
            <person name="Halim A."/>
            <person name="Hossen Q.M.M."/>
            <person name="Hossain M.Z."/>
            <person name="Ahmed R."/>
            <person name="Khan M.M."/>
            <person name="Islam R."/>
            <person name="Rashid M.M."/>
            <person name="Khan S.A."/>
            <person name="Rahman M.S."/>
            <person name="Alam M."/>
            <person name="Yahiya A.S."/>
            <person name="Khan M.S."/>
            <person name="Azam M.S."/>
            <person name="Haque T."/>
            <person name="Lashkar M.Z.H."/>
            <person name="Akhand A.I."/>
            <person name="Morshed G."/>
            <person name="Roy S."/>
            <person name="Uddin K.S."/>
            <person name="Rabeya T."/>
            <person name="Hossain A.S."/>
            <person name="Chowdhury A."/>
            <person name="Snigdha A.R."/>
            <person name="Mortoza M.S."/>
            <person name="Matin S.A."/>
            <person name="Hoque S.M.E."/>
            <person name="Islam M.K."/>
            <person name="Roy D.K."/>
            <person name="Haider R."/>
            <person name="Moosa M.M."/>
            <person name="Elias S.M."/>
            <person name="Hasan A.M."/>
            <person name="Jahan S."/>
            <person name="Shafiuddin M."/>
            <person name="Mahmood N."/>
            <person name="Shommy N.S."/>
        </authorList>
    </citation>
    <scope>NUCLEOTIDE SEQUENCE [LARGE SCALE GENOMIC DNA]</scope>
    <source>
        <strain evidence="3">cv. O-4</strain>
    </source>
</reference>
<dbReference type="EMBL" id="AWUE01022744">
    <property type="protein sequence ID" value="OMO56451.1"/>
    <property type="molecule type" value="Genomic_DNA"/>
</dbReference>
<accession>A0A1R3GEG3</accession>
<protein>
    <submittedName>
        <fullName evidence="2">Uncharacterized protein</fullName>
    </submittedName>
</protein>
<dbReference type="Proteomes" id="UP000187203">
    <property type="component" value="Unassembled WGS sequence"/>
</dbReference>
<evidence type="ECO:0000313" key="2">
    <source>
        <dbReference type="EMBL" id="OMO56451.1"/>
    </source>
</evidence>